<gene>
    <name evidence="9" type="ORF">KHQ06_25185</name>
</gene>
<dbReference type="PROSITE" id="PS00194">
    <property type="entry name" value="THIOREDOXIN_1"/>
    <property type="match status" value="1"/>
</dbReference>
<comment type="function">
    <text evidence="1">Participates in various redox reactions through the reversible oxidation of its active center dithiol to a disulfide and catalyzes dithiol-disulfide exchange reactions.</text>
</comment>
<dbReference type="InterPro" id="IPR005746">
    <property type="entry name" value="Thioredoxin"/>
</dbReference>
<evidence type="ECO:0000313" key="10">
    <source>
        <dbReference type="Proteomes" id="UP000683310"/>
    </source>
</evidence>
<dbReference type="PRINTS" id="PR00421">
    <property type="entry name" value="THIOREDOXIN"/>
</dbReference>
<keyword evidence="4" id="KW-0249">Electron transport</keyword>
<keyword evidence="10" id="KW-1185">Reference proteome</keyword>
<protein>
    <recommendedName>
        <fullName evidence="7">Thioredoxin</fullName>
    </recommendedName>
</protein>
<accession>A0ABX8CN78</accession>
<name>A0ABX8CN78_9NOCA</name>
<dbReference type="CDD" id="cd02947">
    <property type="entry name" value="TRX_family"/>
    <property type="match status" value="1"/>
</dbReference>
<organism evidence="9 10">
    <name type="scientific">Nocardia tengchongensis</name>
    <dbReference type="NCBI Taxonomy" id="2055889"/>
    <lineage>
        <taxon>Bacteria</taxon>
        <taxon>Bacillati</taxon>
        <taxon>Actinomycetota</taxon>
        <taxon>Actinomycetes</taxon>
        <taxon>Mycobacteriales</taxon>
        <taxon>Nocardiaceae</taxon>
        <taxon>Nocardia</taxon>
    </lineage>
</organism>
<dbReference type="Pfam" id="PF00085">
    <property type="entry name" value="Thioredoxin"/>
    <property type="match status" value="1"/>
</dbReference>
<dbReference type="PIRSF" id="PIRSF000077">
    <property type="entry name" value="Thioredoxin"/>
    <property type="match status" value="1"/>
</dbReference>
<dbReference type="RefSeq" id="WP_213555677.1">
    <property type="nucleotide sequence ID" value="NZ_JBHXAJ010000015.1"/>
</dbReference>
<dbReference type="SUPFAM" id="SSF52833">
    <property type="entry name" value="Thioredoxin-like"/>
    <property type="match status" value="1"/>
</dbReference>
<evidence type="ECO:0000256" key="1">
    <source>
        <dbReference type="ARBA" id="ARBA00003318"/>
    </source>
</evidence>
<evidence type="ECO:0000256" key="6">
    <source>
        <dbReference type="ARBA" id="ARBA00023284"/>
    </source>
</evidence>
<comment type="similarity">
    <text evidence="2 7">Belongs to the thioredoxin family.</text>
</comment>
<dbReference type="PROSITE" id="PS51352">
    <property type="entry name" value="THIOREDOXIN_2"/>
    <property type="match status" value="1"/>
</dbReference>
<feature type="domain" description="Thioredoxin" evidence="8">
    <location>
        <begin position="1"/>
        <end position="108"/>
    </location>
</feature>
<keyword evidence="3" id="KW-0813">Transport</keyword>
<dbReference type="InterPro" id="IPR017937">
    <property type="entry name" value="Thioredoxin_CS"/>
</dbReference>
<dbReference type="InterPro" id="IPR036249">
    <property type="entry name" value="Thioredoxin-like_sf"/>
</dbReference>
<dbReference type="PANTHER" id="PTHR45663">
    <property type="entry name" value="GEO12009P1"/>
    <property type="match status" value="1"/>
</dbReference>
<evidence type="ECO:0000256" key="3">
    <source>
        <dbReference type="ARBA" id="ARBA00022448"/>
    </source>
</evidence>
<evidence type="ECO:0000256" key="4">
    <source>
        <dbReference type="ARBA" id="ARBA00022982"/>
    </source>
</evidence>
<evidence type="ECO:0000259" key="8">
    <source>
        <dbReference type="PROSITE" id="PS51352"/>
    </source>
</evidence>
<dbReference type="PANTHER" id="PTHR45663:SF11">
    <property type="entry name" value="GEO12009P1"/>
    <property type="match status" value="1"/>
</dbReference>
<evidence type="ECO:0000256" key="2">
    <source>
        <dbReference type="ARBA" id="ARBA00008987"/>
    </source>
</evidence>
<keyword evidence="6" id="KW-0676">Redox-active center</keyword>
<dbReference type="EMBL" id="CP074371">
    <property type="protein sequence ID" value="QVI19645.1"/>
    <property type="molecule type" value="Genomic_DNA"/>
</dbReference>
<evidence type="ECO:0000256" key="5">
    <source>
        <dbReference type="ARBA" id="ARBA00023157"/>
    </source>
</evidence>
<reference evidence="9 10" key="1">
    <citation type="submission" date="2021-04" db="EMBL/GenBank/DDBJ databases">
        <title>Nocardia tengchongensis.</title>
        <authorList>
            <person name="Zhuang k."/>
            <person name="Ran Y."/>
            <person name="Li W."/>
        </authorList>
    </citation>
    <scope>NUCLEOTIDE SEQUENCE [LARGE SCALE GENOMIC DNA]</scope>
    <source>
        <strain evidence="9 10">CFH S0057</strain>
    </source>
</reference>
<evidence type="ECO:0000313" key="9">
    <source>
        <dbReference type="EMBL" id="QVI19645.1"/>
    </source>
</evidence>
<sequence>MTEITHITDETFERQVLARKGTVLVDFTAEWCPPCHMIKPVLAQIADERSATLTIHTIDTDENPTAVRDYKIMSQPTLLLFRDGQLLRTLVGARSKAKLLAELDAALQG</sequence>
<evidence type="ECO:0000256" key="7">
    <source>
        <dbReference type="PIRNR" id="PIRNR000077"/>
    </source>
</evidence>
<dbReference type="Gene3D" id="3.40.30.10">
    <property type="entry name" value="Glutaredoxin"/>
    <property type="match status" value="1"/>
</dbReference>
<dbReference type="Proteomes" id="UP000683310">
    <property type="component" value="Chromosome"/>
</dbReference>
<dbReference type="InterPro" id="IPR013766">
    <property type="entry name" value="Thioredoxin_domain"/>
</dbReference>
<keyword evidence="5" id="KW-1015">Disulfide bond</keyword>
<proteinExistence type="inferred from homology"/>